<feature type="domain" description="Calcineurin-like phosphoesterase" evidence="9">
    <location>
        <begin position="1"/>
        <end position="227"/>
    </location>
</feature>
<comment type="similarity">
    <text evidence="2">Belongs to the Ap4A hydrolase family.</text>
</comment>
<name>A0ABP9MRH1_9GAMM</name>
<evidence type="ECO:0000256" key="5">
    <source>
        <dbReference type="ARBA" id="ARBA00031248"/>
    </source>
</evidence>
<comment type="catalytic activity">
    <reaction evidence="8">
        <text>P(1),P(4)-bis(5'-adenosyl) tetraphosphate + H2O = 2 ADP + 2 H(+)</text>
        <dbReference type="Rhea" id="RHEA:24252"/>
        <dbReference type="ChEBI" id="CHEBI:15377"/>
        <dbReference type="ChEBI" id="CHEBI:15378"/>
        <dbReference type="ChEBI" id="CHEBI:58141"/>
        <dbReference type="ChEBI" id="CHEBI:456216"/>
        <dbReference type="EC" id="3.6.1.41"/>
    </reaction>
</comment>
<evidence type="ECO:0000256" key="3">
    <source>
        <dbReference type="ARBA" id="ARBA00012506"/>
    </source>
</evidence>
<dbReference type="RefSeq" id="WP_077925551.1">
    <property type="nucleotide sequence ID" value="NZ_BAABKE010000004.1"/>
</dbReference>
<keyword evidence="11" id="KW-1185">Reference proteome</keyword>
<evidence type="ECO:0000256" key="1">
    <source>
        <dbReference type="ARBA" id="ARBA00003413"/>
    </source>
</evidence>
<evidence type="ECO:0000259" key="9">
    <source>
        <dbReference type="Pfam" id="PF00149"/>
    </source>
</evidence>
<evidence type="ECO:0000256" key="6">
    <source>
        <dbReference type="ARBA" id="ARBA00032248"/>
    </source>
</evidence>
<keyword evidence="4" id="KW-0378">Hydrolase</keyword>
<dbReference type="InterPro" id="IPR029052">
    <property type="entry name" value="Metallo-depent_PP-like"/>
</dbReference>
<evidence type="ECO:0000313" key="11">
    <source>
        <dbReference type="Proteomes" id="UP001500631"/>
    </source>
</evidence>
<evidence type="ECO:0000256" key="4">
    <source>
        <dbReference type="ARBA" id="ARBA00022801"/>
    </source>
</evidence>
<organism evidence="10 11">
    <name type="scientific">Wohlfahrtiimonas larvae</name>
    <dbReference type="NCBI Taxonomy" id="1157986"/>
    <lineage>
        <taxon>Bacteria</taxon>
        <taxon>Pseudomonadati</taxon>
        <taxon>Pseudomonadota</taxon>
        <taxon>Gammaproteobacteria</taxon>
        <taxon>Cardiobacteriales</taxon>
        <taxon>Ignatzschineriaceae</taxon>
        <taxon>Wohlfahrtiimonas</taxon>
    </lineage>
</organism>
<reference evidence="11" key="1">
    <citation type="journal article" date="2019" name="Int. J. Syst. Evol. Microbiol.">
        <title>The Global Catalogue of Microorganisms (GCM) 10K type strain sequencing project: providing services to taxonomists for standard genome sequencing and annotation.</title>
        <authorList>
            <consortium name="The Broad Institute Genomics Platform"/>
            <consortium name="The Broad Institute Genome Sequencing Center for Infectious Disease"/>
            <person name="Wu L."/>
            <person name="Ma J."/>
        </authorList>
    </citation>
    <scope>NUCLEOTIDE SEQUENCE [LARGE SCALE GENOMIC DNA]</scope>
    <source>
        <strain evidence="11">JCM 18424</strain>
    </source>
</reference>
<comment type="function">
    <text evidence="1">Hydrolyzes diadenosine 5',5'''-P1,P4-tetraphosphate to yield ADP.</text>
</comment>
<dbReference type="EMBL" id="BAABKE010000004">
    <property type="protein sequence ID" value="GAA5100214.1"/>
    <property type="molecule type" value="Genomic_DNA"/>
</dbReference>
<gene>
    <name evidence="10" type="ORF">GCM10023338_14690</name>
</gene>
<dbReference type="PANTHER" id="PTHR40942">
    <property type="match status" value="1"/>
</dbReference>
<dbReference type="NCBIfam" id="NF001204">
    <property type="entry name" value="PRK00166.1"/>
    <property type="match status" value="1"/>
</dbReference>
<dbReference type="CDD" id="cd07422">
    <property type="entry name" value="MPP_ApaH"/>
    <property type="match status" value="1"/>
</dbReference>
<dbReference type="Proteomes" id="UP001500631">
    <property type="component" value="Unassembled WGS sequence"/>
</dbReference>
<evidence type="ECO:0000256" key="8">
    <source>
        <dbReference type="ARBA" id="ARBA00049417"/>
    </source>
</evidence>
<sequence length="272" mass="31810">MAIYAIGDLHGCYREFKKLLEKIEFDHKQDQLYLVGDLINRGPKSEKVLSYLMDHQDSIFPVLGNHDLAFLVFQAGLIRLKRFDTYDEILKSERVNEYIKFIREQPLMRYIPELDIAICHAGLYPDWTISQALNLAKEAEAVLQDDEQYAEFLPKMFGNSPNIWQDDLEGIDRIRTIVNIFTRMRYLHEDGRLDFDAKAPMDKVVGLVPWFRFLNHFEKTQIIFGHWASLGLHNENNIMCIDTGCAWGEKLTAVRLDANPQMIVQKKRKKED</sequence>
<dbReference type="Gene3D" id="3.60.21.10">
    <property type="match status" value="1"/>
</dbReference>
<accession>A0ABP9MRH1</accession>
<dbReference type="EC" id="3.6.1.41" evidence="3"/>
<dbReference type="SUPFAM" id="SSF56300">
    <property type="entry name" value="Metallo-dependent phosphatases"/>
    <property type="match status" value="1"/>
</dbReference>
<dbReference type="InterPro" id="IPR004843">
    <property type="entry name" value="Calcineurin-like_PHP"/>
</dbReference>
<evidence type="ECO:0000313" key="10">
    <source>
        <dbReference type="EMBL" id="GAA5100214.1"/>
    </source>
</evidence>
<dbReference type="PIRSF" id="PIRSF000903">
    <property type="entry name" value="B5n-ttraPtase_sm"/>
    <property type="match status" value="1"/>
</dbReference>
<protein>
    <recommendedName>
        <fullName evidence="3">bis(5'-nucleosyl)-tetraphosphatase (symmetrical)</fullName>
        <ecNumber evidence="3">3.6.1.41</ecNumber>
    </recommendedName>
    <alternativeName>
        <fullName evidence="6">Ap4A hydrolase</fullName>
    </alternativeName>
    <alternativeName>
        <fullName evidence="5">Diadenosine 5',5'''-P1,P4-tetraphosphate pyrophosphohydrolase</fullName>
    </alternativeName>
    <alternativeName>
        <fullName evidence="7">Diadenosine tetraphosphatase</fullName>
    </alternativeName>
</protein>
<evidence type="ECO:0000256" key="7">
    <source>
        <dbReference type="ARBA" id="ARBA00033210"/>
    </source>
</evidence>
<dbReference type="Pfam" id="PF00149">
    <property type="entry name" value="Metallophos"/>
    <property type="match status" value="1"/>
</dbReference>
<proteinExistence type="inferred from homology"/>
<dbReference type="NCBIfam" id="TIGR00668">
    <property type="entry name" value="apaH"/>
    <property type="match status" value="1"/>
</dbReference>
<dbReference type="InterPro" id="IPR004617">
    <property type="entry name" value="ApaH"/>
</dbReference>
<dbReference type="PANTHER" id="PTHR40942:SF4">
    <property type="entry name" value="CYTOCHROME C5"/>
    <property type="match status" value="1"/>
</dbReference>
<evidence type="ECO:0000256" key="2">
    <source>
        <dbReference type="ARBA" id="ARBA00005419"/>
    </source>
</evidence>
<comment type="caution">
    <text evidence="10">The sequence shown here is derived from an EMBL/GenBank/DDBJ whole genome shotgun (WGS) entry which is preliminary data.</text>
</comment>